<proteinExistence type="predicted"/>
<accession>A1KAL0</accession>
<feature type="domain" description="Serine aminopeptidase S33" evidence="1">
    <location>
        <begin position="48"/>
        <end position="144"/>
    </location>
</feature>
<evidence type="ECO:0000259" key="1">
    <source>
        <dbReference type="Pfam" id="PF12146"/>
    </source>
</evidence>
<dbReference type="Gene3D" id="3.40.50.1820">
    <property type="entry name" value="alpha/beta hydrolase"/>
    <property type="match status" value="1"/>
</dbReference>
<dbReference type="RefSeq" id="WP_011766973.1">
    <property type="nucleotide sequence ID" value="NC_008702.1"/>
</dbReference>
<reference evidence="2 3" key="1">
    <citation type="journal article" date="2006" name="Nat. Biotechnol.">
        <title>Complete genome of the mutualistic, N2-fixing grass endophyte Azoarcus sp. strain BH72.</title>
        <authorList>
            <person name="Krause A."/>
            <person name="Ramakumar A."/>
            <person name="Bartels D."/>
            <person name="Battistoni F."/>
            <person name="Bekel T."/>
            <person name="Boch J."/>
            <person name="Boehm M."/>
            <person name="Friedrich F."/>
            <person name="Hurek T."/>
            <person name="Krause L."/>
            <person name="Linke B."/>
            <person name="McHardy A.C."/>
            <person name="Sarkar A."/>
            <person name="Schneiker S."/>
            <person name="Syed A.A."/>
            <person name="Thauer R."/>
            <person name="Vorhoelter F.-J."/>
            <person name="Weidner S."/>
            <person name="Puehler A."/>
            <person name="Reinhold-Hurek B."/>
            <person name="Kaiser O."/>
            <person name="Goesmann A."/>
        </authorList>
    </citation>
    <scope>NUCLEOTIDE SEQUENCE [LARGE SCALE GENOMIC DNA]</scope>
    <source>
        <strain evidence="2 3">BH72</strain>
    </source>
</reference>
<dbReference type="InterPro" id="IPR017531">
    <property type="entry name" value="Hydrolase-1_PEP"/>
</dbReference>
<gene>
    <name evidence="2" type="ordered locus">azo3250</name>
</gene>
<evidence type="ECO:0000313" key="2">
    <source>
        <dbReference type="EMBL" id="CAL95866.1"/>
    </source>
</evidence>
<dbReference type="InterPro" id="IPR022742">
    <property type="entry name" value="Hydrolase_4"/>
</dbReference>
<dbReference type="HOGENOM" id="CLU_075730_0_0_4"/>
<organism evidence="2 3">
    <name type="scientific">Azoarcus sp. (strain BH72)</name>
    <dbReference type="NCBI Taxonomy" id="418699"/>
    <lineage>
        <taxon>Bacteria</taxon>
        <taxon>Pseudomonadati</taxon>
        <taxon>Pseudomonadota</taxon>
        <taxon>Betaproteobacteria</taxon>
        <taxon>Rhodocyclales</taxon>
        <taxon>Zoogloeaceae</taxon>
        <taxon>Azoarcus</taxon>
    </lineage>
</organism>
<dbReference type="SUPFAM" id="SSF53474">
    <property type="entry name" value="alpha/beta-Hydrolases"/>
    <property type="match status" value="1"/>
</dbReference>
<evidence type="ECO:0000313" key="3">
    <source>
        <dbReference type="Proteomes" id="UP000002588"/>
    </source>
</evidence>
<keyword evidence="3" id="KW-1185">Reference proteome</keyword>
<dbReference type="Proteomes" id="UP000002588">
    <property type="component" value="Chromosome"/>
</dbReference>
<dbReference type="ESTHER" id="azosb-a1kal0">
    <property type="family name" value="Hydrolase-1_PEP"/>
</dbReference>
<dbReference type="AlphaFoldDB" id="A1KAL0"/>
<dbReference type="KEGG" id="azo:azo3250"/>
<name>A1KAL0_AZOSB</name>
<dbReference type="EMBL" id="AM406670">
    <property type="protein sequence ID" value="CAL95866.1"/>
    <property type="molecule type" value="Genomic_DNA"/>
</dbReference>
<dbReference type="eggNOG" id="COG1073">
    <property type="taxonomic scope" value="Bacteria"/>
</dbReference>
<sequence>MTFRELALLFECGGDELVGVLSLPEREGGEVGVLVVVGGPQYRAGSHRQFVLLARHLAANGIPCMRFDYRGMGDATGEQRDFEQVQDDIRCAVDTMMERIPGLRGVVLWGLCDGASASCFYAREDDRVLGTMLLNPWVRTAATEARTYLTHYYWRRLRDPAFWKKLLGGGVLVGKALGGLLGTARKAGAARQGTGQDPVQSLPARMASGLASAGKPYRVVLSGRDYVAREFEQVAAGKPWAALEAIRDAVRLDEADHTFSTAAWRAEVARVTAEWVESMGREGAR</sequence>
<dbReference type="STRING" id="62928.azo3250"/>
<dbReference type="InterPro" id="IPR029058">
    <property type="entry name" value="AB_hydrolase_fold"/>
</dbReference>
<dbReference type="Pfam" id="PF12146">
    <property type="entry name" value="Hydrolase_4"/>
    <property type="match status" value="1"/>
</dbReference>
<protein>
    <recommendedName>
        <fullName evidence="1">Serine aminopeptidase S33 domain-containing protein</fullName>
    </recommendedName>
</protein>
<dbReference type="NCBIfam" id="TIGR03100">
    <property type="entry name" value="hydr1_PEP"/>
    <property type="match status" value="1"/>
</dbReference>